<keyword evidence="3" id="KW-1003">Cell membrane</keyword>
<evidence type="ECO:0000256" key="5">
    <source>
        <dbReference type="ARBA" id="ARBA00022989"/>
    </source>
</evidence>
<feature type="transmembrane region" description="Helical" evidence="7">
    <location>
        <begin position="98"/>
        <end position="120"/>
    </location>
</feature>
<dbReference type="PROSITE" id="PS50928">
    <property type="entry name" value="ABC_TM1"/>
    <property type="match status" value="1"/>
</dbReference>
<organism evidence="9 10">
    <name type="scientific">Cohnella candidum</name>
    <dbReference type="NCBI Taxonomy" id="2674991"/>
    <lineage>
        <taxon>Bacteria</taxon>
        <taxon>Bacillati</taxon>
        <taxon>Bacillota</taxon>
        <taxon>Bacilli</taxon>
        <taxon>Bacillales</taxon>
        <taxon>Paenibacillaceae</taxon>
        <taxon>Cohnella</taxon>
    </lineage>
</organism>
<dbReference type="PANTHER" id="PTHR30614:SF45">
    <property type="entry name" value="L-CYSTINE TRANSPORT SYSTEM PERMEASE PROTEIN TCYL"/>
    <property type="match status" value="1"/>
</dbReference>
<dbReference type="GO" id="GO:0022857">
    <property type="term" value="F:transmembrane transporter activity"/>
    <property type="evidence" value="ECO:0007669"/>
    <property type="project" value="InterPro"/>
</dbReference>
<protein>
    <submittedName>
        <fullName evidence="9">Amino acid ABC transporter permease</fullName>
    </submittedName>
</protein>
<dbReference type="PANTHER" id="PTHR30614">
    <property type="entry name" value="MEMBRANE COMPONENT OF AMINO ACID ABC TRANSPORTER"/>
    <property type="match status" value="1"/>
</dbReference>
<dbReference type="AlphaFoldDB" id="A0A3G3JYX3"/>
<comment type="subcellular location">
    <subcellularLocation>
        <location evidence="1 7">Cell membrane</location>
        <topology evidence="1 7">Multi-pass membrane protein</topology>
    </subcellularLocation>
</comment>
<evidence type="ECO:0000256" key="1">
    <source>
        <dbReference type="ARBA" id="ARBA00004651"/>
    </source>
</evidence>
<sequence>MEQSFEIGYVFQFIPKLISTLGTTLTIVAGAVFLGLAAGFLAALPRLYRVPVLQRVSQLYVSFFRGTPILIQLFLFYFGLPEVLKQIGIDVSKAPVLFFVILTYGLHTGAAVCEMIRAAVGSVDRGQVEAAYAVGMNGYRAFTRIVFPQAIAIALPIFSNVLLALTKETSLAFSLGIMEMTGKAQSLSTLTQHFVEAYLSLALVYLAVCFLLEKLLLGVEWRLLRHERQESETRAWFRSWKKIKWRRYSSEFPLERKEAGSYEA</sequence>
<evidence type="ECO:0000313" key="10">
    <source>
        <dbReference type="Proteomes" id="UP000269097"/>
    </source>
</evidence>
<evidence type="ECO:0000256" key="7">
    <source>
        <dbReference type="RuleBase" id="RU363032"/>
    </source>
</evidence>
<dbReference type="GO" id="GO:0043190">
    <property type="term" value="C:ATP-binding cassette (ABC) transporter complex"/>
    <property type="evidence" value="ECO:0007669"/>
    <property type="project" value="InterPro"/>
</dbReference>
<feature type="transmembrane region" description="Helical" evidence="7">
    <location>
        <begin position="141"/>
        <end position="165"/>
    </location>
</feature>
<keyword evidence="2 7" id="KW-0813">Transport</keyword>
<dbReference type="KEGG" id="coh:EAV92_13220"/>
<keyword evidence="5 7" id="KW-1133">Transmembrane helix</keyword>
<dbReference type="EMBL" id="CP033433">
    <property type="protein sequence ID" value="AYQ73450.1"/>
    <property type="molecule type" value="Genomic_DNA"/>
</dbReference>
<dbReference type="SUPFAM" id="SSF161098">
    <property type="entry name" value="MetI-like"/>
    <property type="match status" value="1"/>
</dbReference>
<evidence type="ECO:0000256" key="6">
    <source>
        <dbReference type="ARBA" id="ARBA00023136"/>
    </source>
</evidence>
<keyword evidence="4 7" id="KW-0812">Transmembrane</keyword>
<feature type="transmembrane region" description="Helical" evidence="7">
    <location>
        <begin position="59"/>
        <end position="78"/>
    </location>
</feature>
<feature type="transmembrane region" description="Helical" evidence="7">
    <location>
        <begin position="25"/>
        <end position="47"/>
    </location>
</feature>
<feature type="domain" description="ABC transmembrane type-1" evidence="8">
    <location>
        <begin position="17"/>
        <end position="216"/>
    </location>
</feature>
<name>A0A3G3JYX3_9BACL</name>
<dbReference type="Gene3D" id="1.10.3720.10">
    <property type="entry name" value="MetI-like"/>
    <property type="match status" value="1"/>
</dbReference>
<reference evidence="9 10" key="1">
    <citation type="submission" date="2018-10" db="EMBL/GenBank/DDBJ databases">
        <title>Genome Sequence of Cohnella sp.</title>
        <authorList>
            <person name="Srinivasan S."/>
            <person name="Kim M.K."/>
        </authorList>
    </citation>
    <scope>NUCLEOTIDE SEQUENCE [LARGE SCALE GENOMIC DNA]</scope>
    <source>
        <strain evidence="9 10">18JY8-7</strain>
    </source>
</reference>
<accession>A0A3G3JYX3</accession>
<dbReference type="Proteomes" id="UP000269097">
    <property type="component" value="Chromosome"/>
</dbReference>
<proteinExistence type="inferred from homology"/>
<dbReference type="NCBIfam" id="TIGR01726">
    <property type="entry name" value="HEQRo_perm_3TM"/>
    <property type="match status" value="1"/>
</dbReference>
<dbReference type="GO" id="GO:0006865">
    <property type="term" value="P:amino acid transport"/>
    <property type="evidence" value="ECO:0007669"/>
    <property type="project" value="TreeGrafter"/>
</dbReference>
<keyword evidence="10" id="KW-1185">Reference proteome</keyword>
<dbReference type="InterPro" id="IPR043429">
    <property type="entry name" value="ArtM/GltK/GlnP/TcyL/YhdX-like"/>
</dbReference>
<evidence type="ECO:0000256" key="4">
    <source>
        <dbReference type="ARBA" id="ARBA00022692"/>
    </source>
</evidence>
<dbReference type="InterPro" id="IPR010065">
    <property type="entry name" value="AA_ABC_transptr_permease_3TM"/>
</dbReference>
<feature type="transmembrane region" description="Helical" evidence="7">
    <location>
        <begin position="197"/>
        <end position="219"/>
    </location>
</feature>
<gene>
    <name evidence="9" type="ORF">EAV92_13220</name>
</gene>
<dbReference type="InterPro" id="IPR035906">
    <property type="entry name" value="MetI-like_sf"/>
</dbReference>
<evidence type="ECO:0000256" key="3">
    <source>
        <dbReference type="ARBA" id="ARBA00022475"/>
    </source>
</evidence>
<dbReference type="CDD" id="cd06261">
    <property type="entry name" value="TM_PBP2"/>
    <property type="match status" value="1"/>
</dbReference>
<evidence type="ECO:0000256" key="2">
    <source>
        <dbReference type="ARBA" id="ARBA00022448"/>
    </source>
</evidence>
<evidence type="ECO:0000259" key="8">
    <source>
        <dbReference type="PROSITE" id="PS50928"/>
    </source>
</evidence>
<keyword evidence="6 7" id="KW-0472">Membrane</keyword>
<dbReference type="RefSeq" id="WP_123041532.1">
    <property type="nucleotide sequence ID" value="NZ_CP033433.1"/>
</dbReference>
<comment type="similarity">
    <text evidence="7">Belongs to the binding-protein-dependent transport system permease family.</text>
</comment>
<dbReference type="InterPro" id="IPR000515">
    <property type="entry name" value="MetI-like"/>
</dbReference>
<dbReference type="Pfam" id="PF00528">
    <property type="entry name" value="BPD_transp_1"/>
    <property type="match status" value="1"/>
</dbReference>
<evidence type="ECO:0000313" key="9">
    <source>
        <dbReference type="EMBL" id="AYQ73450.1"/>
    </source>
</evidence>